<dbReference type="EMBL" id="CP002026">
    <property type="protein sequence ID" value="ADH91469.1"/>
    <property type="molecule type" value="Genomic_DNA"/>
</dbReference>
<evidence type="ECO:0000313" key="3">
    <source>
        <dbReference type="Proteomes" id="UP000006633"/>
    </source>
</evidence>
<reference evidence="2 3" key="1">
    <citation type="journal article" date="2012" name="Stand. Genomic Sci.">
        <title>Complete genome sequence of the facultatively chemolithoautotrophic and methylotrophic alpha Proteobacterium Starkeya novella type strain (ATCC 8093(T)).</title>
        <authorList>
            <person name="Kappler U."/>
            <person name="Davenport K."/>
            <person name="Beatson S."/>
            <person name="Lucas S."/>
            <person name="Lapidus A."/>
            <person name="Copeland A."/>
            <person name="Berry K.W."/>
            <person name="Glavina Del Rio T."/>
            <person name="Hammon N."/>
            <person name="Dalin E."/>
            <person name="Tice H."/>
            <person name="Pitluck S."/>
            <person name="Richardson P."/>
            <person name="Bruce D."/>
            <person name="Goodwin L.A."/>
            <person name="Han C."/>
            <person name="Tapia R."/>
            <person name="Detter J.C."/>
            <person name="Chang Y.J."/>
            <person name="Jeffries C.D."/>
            <person name="Land M."/>
            <person name="Hauser L."/>
            <person name="Kyrpides N.C."/>
            <person name="Goker M."/>
            <person name="Ivanova N."/>
            <person name="Klenk H.P."/>
            <person name="Woyke T."/>
        </authorList>
    </citation>
    <scope>NUCLEOTIDE SEQUENCE [LARGE SCALE GENOMIC DNA]</scope>
    <source>
        <strain evidence="3">ATCC 8093 / DSM 506 / JCM 20403 / CCM 1077 / IAM 12100 / NBRC 12443 / NCIMB 10456</strain>
    </source>
</reference>
<keyword evidence="3" id="KW-1185">Reference proteome</keyword>
<evidence type="ECO:0008006" key="4">
    <source>
        <dbReference type="Google" id="ProtNLM"/>
    </source>
</evidence>
<evidence type="ECO:0000256" key="1">
    <source>
        <dbReference type="SAM" id="SignalP"/>
    </source>
</evidence>
<organism evidence="2 3">
    <name type="scientific">Ancylobacter novellus (strain ATCC 8093 / DSM 506 / JCM 20403 / CCM 1077 / IAM 12100 / NBRC 12443 / NCIMB 10456)</name>
    <name type="common">Starkeya novella</name>
    <dbReference type="NCBI Taxonomy" id="639283"/>
    <lineage>
        <taxon>Bacteria</taxon>
        <taxon>Pseudomonadati</taxon>
        <taxon>Pseudomonadota</taxon>
        <taxon>Alphaproteobacteria</taxon>
        <taxon>Hyphomicrobiales</taxon>
        <taxon>Xanthobacteraceae</taxon>
        <taxon>Ancylobacter</taxon>
    </lineage>
</organism>
<dbReference type="Proteomes" id="UP000006633">
    <property type="component" value="Chromosome"/>
</dbReference>
<feature type="chain" id="PRO_5003092106" description="DUF302 domain-containing protein" evidence="1">
    <location>
        <begin position="21"/>
        <end position="179"/>
    </location>
</feature>
<sequence length="179" mass="19510">MRCLTLAVALVAIGSLEASAQSDPPKRRFDLTSGIVFTCSPATGIDWTGKACGELTSEFRKRAELAGLKFTEVLITADFKTKRFPVANGFDQDKAIRVFWFMHAPSGPAGEVSAKLMSNVVFEPTPAEIPNVVPGQRIPINFYTQSVALDPGARHSDAQPYLKQITDAFFKSGEMVIQK</sequence>
<name>D7A1P4_ANCN5</name>
<protein>
    <recommendedName>
        <fullName evidence="4">DUF302 domain-containing protein</fullName>
    </recommendedName>
</protein>
<accession>D7A1P4</accession>
<gene>
    <name evidence="2" type="ordered locus">Snov_4200</name>
</gene>
<dbReference type="KEGG" id="sno:Snov_4200"/>
<keyword evidence="1" id="KW-0732">Signal</keyword>
<proteinExistence type="predicted"/>
<dbReference type="HOGENOM" id="CLU_1502575_0_0_5"/>
<feature type="signal peptide" evidence="1">
    <location>
        <begin position="1"/>
        <end position="20"/>
    </location>
</feature>
<dbReference type="AlphaFoldDB" id="D7A1P4"/>
<evidence type="ECO:0000313" key="2">
    <source>
        <dbReference type="EMBL" id="ADH91469.1"/>
    </source>
</evidence>